<sequence length="156" mass="17525">MTGATAARPVQEENIGNGVMVPATLLATLNKNYGFQPNKLTRHLMHIVFTVEERRGKSLNGKACNARKDIPAKQCIDKEKMDAIITFQQKSVTIFCKNSESGPSRLCSQRCTCRCKLHQIYRSVCVTTTSPTPESRHYGKQRTDRATTNTFLVLYI</sequence>
<organism evidence="1 2">
    <name type="scientific">Ixodes persulcatus</name>
    <name type="common">Taiga tick</name>
    <dbReference type="NCBI Taxonomy" id="34615"/>
    <lineage>
        <taxon>Eukaryota</taxon>
        <taxon>Metazoa</taxon>
        <taxon>Ecdysozoa</taxon>
        <taxon>Arthropoda</taxon>
        <taxon>Chelicerata</taxon>
        <taxon>Arachnida</taxon>
        <taxon>Acari</taxon>
        <taxon>Parasitiformes</taxon>
        <taxon>Ixodida</taxon>
        <taxon>Ixodoidea</taxon>
        <taxon>Ixodidae</taxon>
        <taxon>Ixodinae</taxon>
        <taxon>Ixodes</taxon>
    </lineage>
</organism>
<protein>
    <submittedName>
        <fullName evidence="1">Uncharacterized protein</fullName>
    </submittedName>
</protein>
<accession>A0AC60QRG2</accession>
<dbReference type="EMBL" id="JABSTQ010004894">
    <property type="protein sequence ID" value="KAG0440715.1"/>
    <property type="molecule type" value="Genomic_DNA"/>
</dbReference>
<reference evidence="1 2" key="1">
    <citation type="journal article" date="2020" name="Cell">
        <title>Large-Scale Comparative Analyses of Tick Genomes Elucidate Their Genetic Diversity and Vector Capacities.</title>
        <authorList>
            <consortium name="Tick Genome and Microbiome Consortium (TIGMIC)"/>
            <person name="Jia N."/>
            <person name="Wang J."/>
            <person name="Shi W."/>
            <person name="Du L."/>
            <person name="Sun Y."/>
            <person name="Zhan W."/>
            <person name="Jiang J.F."/>
            <person name="Wang Q."/>
            <person name="Zhang B."/>
            <person name="Ji P."/>
            <person name="Bell-Sakyi L."/>
            <person name="Cui X.M."/>
            <person name="Yuan T.T."/>
            <person name="Jiang B.G."/>
            <person name="Yang W.F."/>
            <person name="Lam T.T."/>
            <person name="Chang Q.C."/>
            <person name="Ding S.J."/>
            <person name="Wang X.J."/>
            <person name="Zhu J.G."/>
            <person name="Ruan X.D."/>
            <person name="Zhao L."/>
            <person name="Wei J.T."/>
            <person name="Ye R.Z."/>
            <person name="Que T.C."/>
            <person name="Du C.H."/>
            <person name="Zhou Y.H."/>
            <person name="Cheng J.X."/>
            <person name="Dai P.F."/>
            <person name="Guo W.B."/>
            <person name="Han X.H."/>
            <person name="Huang E.J."/>
            <person name="Li L.F."/>
            <person name="Wei W."/>
            <person name="Gao Y.C."/>
            <person name="Liu J.Z."/>
            <person name="Shao H.Z."/>
            <person name="Wang X."/>
            <person name="Wang C.C."/>
            <person name="Yang T.C."/>
            <person name="Huo Q.B."/>
            <person name="Li W."/>
            <person name="Chen H.Y."/>
            <person name="Chen S.E."/>
            <person name="Zhou L.G."/>
            <person name="Ni X.B."/>
            <person name="Tian J.H."/>
            <person name="Sheng Y."/>
            <person name="Liu T."/>
            <person name="Pan Y.S."/>
            <person name="Xia L.Y."/>
            <person name="Li J."/>
            <person name="Zhao F."/>
            <person name="Cao W.C."/>
        </authorList>
    </citation>
    <scope>NUCLEOTIDE SEQUENCE [LARGE SCALE GENOMIC DNA]</scope>
    <source>
        <strain evidence="1">Iper-2018</strain>
    </source>
</reference>
<gene>
    <name evidence="1" type="ORF">HPB47_016204</name>
</gene>
<keyword evidence="2" id="KW-1185">Reference proteome</keyword>
<evidence type="ECO:0000313" key="1">
    <source>
        <dbReference type="EMBL" id="KAG0440715.1"/>
    </source>
</evidence>
<evidence type="ECO:0000313" key="2">
    <source>
        <dbReference type="Proteomes" id="UP000805193"/>
    </source>
</evidence>
<name>A0AC60QRG2_IXOPE</name>
<dbReference type="Proteomes" id="UP000805193">
    <property type="component" value="Unassembled WGS sequence"/>
</dbReference>
<proteinExistence type="predicted"/>
<comment type="caution">
    <text evidence="1">The sequence shown here is derived from an EMBL/GenBank/DDBJ whole genome shotgun (WGS) entry which is preliminary data.</text>
</comment>